<dbReference type="PROSITE" id="PS50003">
    <property type="entry name" value="PH_DOMAIN"/>
    <property type="match status" value="1"/>
</dbReference>
<evidence type="ECO:0000259" key="5">
    <source>
        <dbReference type="PROSITE" id="PS50219"/>
    </source>
</evidence>
<dbReference type="SMART" id="SM00036">
    <property type="entry name" value="CNH"/>
    <property type="match status" value="1"/>
</dbReference>
<feature type="region of interest" description="Disordered" evidence="2">
    <location>
        <begin position="85"/>
        <end position="272"/>
    </location>
</feature>
<dbReference type="PROSITE" id="PS50219">
    <property type="entry name" value="CNH"/>
    <property type="match status" value="1"/>
</dbReference>
<evidence type="ECO:0000313" key="7">
    <source>
        <dbReference type="Proteomes" id="UP000009328"/>
    </source>
</evidence>
<feature type="domain" description="PH" evidence="3">
    <location>
        <begin position="784"/>
        <end position="891"/>
    </location>
</feature>
<reference evidence="6 7" key="1">
    <citation type="journal article" date="2012" name="Eukaryot. Cell">
        <title>Draft genome sequence of Wickerhamomyces ciferrii NRRL Y-1031 F-60-10.</title>
        <authorList>
            <person name="Schneider J."/>
            <person name="Andrea H."/>
            <person name="Blom J."/>
            <person name="Jaenicke S."/>
            <person name="Ruckert C."/>
            <person name="Schorsch C."/>
            <person name="Szczepanowski R."/>
            <person name="Farwick M."/>
            <person name="Goesmann A."/>
            <person name="Puhler A."/>
            <person name="Schaffer S."/>
            <person name="Tauch A."/>
            <person name="Kohler T."/>
            <person name="Brinkrolf K."/>
        </authorList>
    </citation>
    <scope>NUCLEOTIDE SEQUENCE [LARGE SCALE GENOMIC DNA]</scope>
    <source>
        <strain evidence="7">ATCC 14091 / BCRC 22168 / CBS 111 / JCM 3599 / NBRC 0793 / NRRL Y-1031 F-60-10</strain>
    </source>
</reference>
<proteinExistence type="predicted"/>
<dbReference type="InParanoid" id="K0KKM4"/>
<dbReference type="SUPFAM" id="SSF48065">
    <property type="entry name" value="DBL homology domain (DH-domain)"/>
    <property type="match status" value="1"/>
</dbReference>
<protein>
    <submittedName>
        <fullName evidence="6">Rho1 guanine nucleotide exchange factor 3</fullName>
    </submittedName>
</protein>
<accession>K0KKM4</accession>
<gene>
    <name evidence="6" type="ORF">BN7_5331</name>
</gene>
<dbReference type="SUPFAM" id="SSF50729">
    <property type="entry name" value="PH domain-like"/>
    <property type="match status" value="1"/>
</dbReference>
<dbReference type="Pfam" id="PF00621">
    <property type="entry name" value="RhoGEF"/>
    <property type="match status" value="1"/>
</dbReference>
<dbReference type="InterPro" id="IPR057283">
    <property type="entry name" value="RGF3_WH"/>
</dbReference>
<dbReference type="Gene3D" id="1.20.900.10">
    <property type="entry name" value="Dbl homology (DH) domain"/>
    <property type="match status" value="1"/>
</dbReference>
<evidence type="ECO:0000256" key="1">
    <source>
        <dbReference type="ARBA" id="ARBA00022658"/>
    </source>
</evidence>
<organism evidence="6 7">
    <name type="scientific">Wickerhamomyces ciferrii (strain ATCC 14091 / BCRC 22168 / CBS 111 / JCM 3599 / NBRC 0793 / NRRL Y-1031 F-60-10)</name>
    <name type="common">Yeast</name>
    <name type="synonym">Pichia ciferrii</name>
    <dbReference type="NCBI Taxonomy" id="1206466"/>
    <lineage>
        <taxon>Eukaryota</taxon>
        <taxon>Fungi</taxon>
        <taxon>Dikarya</taxon>
        <taxon>Ascomycota</taxon>
        <taxon>Saccharomycotina</taxon>
        <taxon>Saccharomycetes</taxon>
        <taxon>Phaffomycetales</taxon>
        <taxon>Wickerhamomycetaceae</taxon>
        <taxon>Wickerhamomyces</taxon>
    </lineage>
</organism>
<dbReference type="EMBL" id="CAIF01000208">
    <property type="protein sequence ID" value="CCH45745.1"/>
    <property type="molecule type" value="Genomic_DNA"/>
</dbReference>
<name>K0KKM4_WICCF</name>
<dbReference type="Gene3D" id="2.30.29.30">
    <property type="entry name" value="Pleckstrin-homology domain (PH domain)/Phosphotyrosine-binding domain (PTB)"/>
    <property type="match status" value="1"/>
</dbReference>
<evidence type="ECO:0000313" key="6">
    <source>
        <dbReference type="EMBL" id="CCH45745.1"/>
    </source>
</evidence>
<evidence type="ECO:0000259" key="4">
    <source>
        <dbReference type="PROSITE" id="PS50010"/>
    </source>
</evidence>
<feature type="compositionally biased region" description="Polar residues" evidence="2">
    <location>
        <begin position="211"/>
        <end position="242"/>
    </location>
</feature>
<feature type="compositionally biased region" description="Low complexity" evidence="2">
    <location>
        <begin position="136"/>
        <end position="163"/>
    </location>
</feature>
<feature type="compositionally biased region" description="Polar residues" evidence="2">
    <location>
        <begin position="164"/>
        <end position="184"/>
    </location>
</feature>
<keyword evidence="7" id="KW-1185">Reference proteome</keyword>
<dbReference type="InterPro" id="IPR011993">
    <property type="entry name" value="PH-like_dom_sf"/>
</dbReference>
<dbReference type="PANTHER" id="PTHR46572">
    <property type="entry name" value="RHO1 GDP-GTP EXCHANGE PROTEIN 1-RELATED"/>
    <property type="match status" value="1"/>
</dbReference>
<dbReference type="InterPro" id="IPR001849">
    <property type="entry name" value="PH_domain"/>
</dbReference>
<dbReference type="SMART" id="SM00233">
    <property type="entry name" value="PH"/>
    <property type="match status" value="1"/>
</dbReference>
<feature type="domain" description="DH" evidence="4">
    <location>
        <begin position="555"/>
        <end position="748"/>
    </location>
</feature>
<feature type="compositionally biased region" description="Low complexity" evidence="2">
    <location>
        <begin position="197"/>
        <end position="207"/>
    </location>
</feature>
<dbReference type="Pfam" id="PF23582">
    <property type="entry name" value="WHD_RGF3"/>
    <property type="match status" value="1"/>
</dbReference>
<keyword evidence="1" id="KW-0344">Guanine-nucleotide releasing factor</keyword>
<dbReference type="FunCoup" id="K0KKM4">
    <property type="interactions" value="155"/>
</dbReference>
<feature type="compositionally biased region" description="Low complexity" evidence="2">
    <location>
        <begin position="90"/>
        <end position="105"/>
    </location>
</feature>
<dbReference type="PROSITE" id="PS50010">
    <property type="entry name" value="DH_2"/>
    <property type="match status" value="1"/>
</dbReference>
<dbReference type="Proteomes" id="UP000009328">
    <property type="component" value="Unassembled WGS sequence"/>
</dbReference>
<feature type="compositionally biased region" description="Polar residues" evidence="2">
    <location>
        <begin position="116"/>
        <end position="135"/>
    </location>
</feature>
<evidence type="ECO:0000256" key="2">
    <source>
        <dbReference type="SAM" id="MobiDB-lite"/>
    </source>
</evidence>
<dbReference type="HOGENOM" id="CLU_004667_0_0_1"/>
<dbReference type="InterPro" id="IPR001180">
    <property type="entry name" value="CNH_dom"/>
</dbReference>
<evidence type="ECO:0000259" key="3">
    <source>
        <dbReference type="PROSITE" id="PS50003"/>
    </source>
</evidence>
<dbReference type="InterPro" id="IPR035899">
    <property type="entry name" value="DBL_dom_sf"/>
</dbReference>
<feature type="domain" description="CNH" evidence="5">
    <location>
        <begin position="956"/>
        <end position="1273"/>
    </location>
</feature>
<comment type="caution">
    <text evidence="6">The sequence shown here is derived from an EMBL/GenBank/DDBJ whole genome shotgun (WGS) entry which is preliminary data.</text>
</comment>
<dbReference type="eggNOG" id="KOG4305">
    <property type="taxonomic scope" value="Eukaryota"/>
</dbReference>
<dbReference type="GO" id="GO:0005085">
    <property type="term" value="F:guanyl-nucleotide exchange factor activity"/>
    <property type="evidence" value="ECO:0007669"/>
    <property type="project" value="UniProtKB-KW"/>
</dbReference>
<dbReference type="Pfam" id="PF00169">
    <property type="entry name" value="PH"/>
    <property type="match status" value="1"/>
</dbReference>
<dbReference type="PANTHER" id="PTHR46572:SF1">
    <property type="entry name" value="RHO1 GUANINE NUCLEOTIDE EXCHANGE FACTOR TUS1"/>
    <property type="match status" value="1"/>
</dbReference>
<sequence length="1293" mass="150154">MDQSSYNHQRTPYPNTELQWDPLESLQEFNKSTYSNYIQNLNLDSLNLQQQPIQQNGTHGPPLPNRPPQHIIDQHINHINQSSRYQSPMYQSQQQDLYQSSPSPSRVKGPRELPNKFSNSNLNSFINTTPTRQYVNSSIPNSINNSPLQYNQNYNNSSPQPYQFNSPSTIPKTSFPTSPSIQQSPPKPLKINTNYTQDFNQDFNPFDDSNKLSSAISSTQDLPDTPSLTPSSALRESISFTNSRKDPSPTRSILRGPRSMPNNSSNNSSPTKIDYYDHRTSWNSEYSINVLPADEIDDHQSININNELNEDEYEREYEPQPQPQPQPQQIKEIIPPIPRTKSLFNPREIEIPSSPPPRSNTINTISANKNLPNLPTNLNLPSLPFSSVSLDDEHFSQCGDIQYLSEIFKWCKKLIEIWSEGSLISLIEFKKCLKSLIQWKTKLNSYIIDHNIDSIISSLERQNSIYFDDYQNVFLMDNIKVNGVLPQLTGCYSKHTPEQETGYQCYSSRCFYTIYKNQVPLVPSKESNQSTLGEWTVYWNLTLQELKEIDEMEVKKQSHIFELIRQQQNIIKLGEIQIKQYGDSFKSHKPQLLPNITKFYNDAFNSVKPLIEIHKKHLLEPLLNKLNSQGKFINNIGEIFLNWTQLATVPYLKYTEKLATVRELIKFEKKNNTQFAKWLYSIDSNPIVSQASLDHNRIFFSGFIGHTQLLSLALNSVWKKTKTSEFDYKILQNAIGEINKLNRKIDEMQDSALQNRHLKLLSNRLTWKTNVLINELRLNEPNRRLIKEGHVMRKREKWITSTYYLILIDNYLLITEPQKDETFKISEKPIPIEFLQIETKNFLPPTTPNEQEGESYPFKIRYTGQNLSYTFFTNTLIERDNWFNAINQVQFKKVKNSNFEPFKISIITDQFAYEDGEEPKKLPVLGEGSNVEISLKSFEQEKVNLNLPKISRTLMMSEVLSFTEFQYQDKKFYALGLNFGLYITEVDDLLNWIRVLELTKITQLEQLDSLLILISDKALYSFNLVGLLINYYNQNYDSKIIGEKLSKKDVLKFKIGIYNNTKILFILKASITYSGTKFKVLTPIFNNWGEFQYFQIYKKFQYDYECFGISIFNSMFILHTSKGFEILSFQILNESQPIPKFIESMKKPKTEIELIKKKLSSTTSSNLTSLSSSIKPLSMIKVFAKPQFYLIYDSFVIVIDTIGQLISDNFIFPFKFKCDKISIVQNFLICIGDDIIEIFDLNYDDVKGFTKFDPVQIIKGKDIKLIDEDYCKIVMAHPSVQRRQLIFSLDLIV</sequence>
<dbReference type="InterPro" id="IPR052233">
    <property type="entry name" value="Rho-type_GEFs"/>
</dbReference>
<dbReference type="Pfam" id="PF00780">
    <property type="entry name" value="CNH"/>
    <property type="match status" value="1"/>
</dbReference>
<dbReference type="InterPro" id="IPR000219">
    <property type="entry name" value="DH_dom"/>
</dbReference>
<dbReference type="STRING" id="1206466.K0KKM4"/>